<dbReference type="PANTHER" id="PTHR36453">
    <property type="entry name" value="SECRETED PROTEIN-RELATED"/>
    <property type="match status" value="1"/>
</dbReference>
<dbReference type="EMBL" id="CP151632">
    <property type="protein sequence ID" value="WZO35130.1"/>
    <property type="molecule type" value="Genomic_DNA"/>
</dbReference>
<reference evidence="3" key="1">
    <citation type="submission" date="2024-04" db="EMBL/GenBank/DDBJ databases">
        <authorList>
            <person name="Roder T."/>
            <person name="Oberhansli S."/>
            <person name="Kreuzer M."/>
        </authorList>
    </citation>
    <scope>NUCLEOTIDE SEQUENCE</scope>
    <source>
        <strain evidence="3">LWS13-1.2</strain>
    </source>
</reference>
<dbReference type="InterPro" id="IPR011050">
    <property type="entry name" value="Pectin_lyase_fold/virulence"/>
</dbReference>
<accession>A0AAU6SE37</accession>
<dbReference type="Pfam" id="PF10633">
    <property type="entry name" value="NPCBM_assoc"/>
    <property type="match status" value="1"/>
</dbReference>
<dbReference type="AlphaFoldDB" id="A0AAU6SE37"/>
<gene>
    <name evidence="3" type="ORF">MRBLWS13_002810</name>
</gene>
<dbReference type="Pfam" id="PF21231">
    <property type="entry name" value="GH141_M"/>
    <property type="match status" value="1"/>
</dbReference>
<dbReference type="PANTHER" id="PTHR36453:SF1">
    <property type="entry name" value="RIGHT HANDED BETA HELIX DOMAIN-CONTAINING PROTEIN"/>
    <property type="match status" value="1"/>
</dbReference>
<dbReference type="Gene3D" id="2.60.120.200">
    <property type="match status" value="1"/>
</dbReference>
<dbReference type="SUPFAM" id="SSF51126">
    <property type="entry name" value="Pectin lyase-like"/>
    <property type="match status" value="1"/>
</dbReference>
<dbReference type="Gene3D" id="2.160.20.10">
    <property type="entry name" value="Single-stranded right-handed beta-helix, Pectin lyase-like"/>
    <property type="match status" value="2"/>
</dbReference>
<sequence>MSGDITVVLADGTYRLTEPLRFGAEDSGRKGHTVAWVAAPGATPVLSGGARIGGWALAPGSNTVWKARVPASVQIDPGQLYVDGAMATRARTQLSRGDISITAGGVDLTSPALSYLNDIKQQDRVTMEFVNSFTDRYSPVKSIAGNHLTMVQPAWDNNTWGWDTVQRPFRNGPVYIENAREFLDEPGEWYYDKAARTVYYQPLEGQSMNGINVEMPRLESLLQIGGTYDDPAHHLTFSGIRFSATAWTAPDSDQGYAVQQSGAFAYGTAARPADAFNSCGRGCRAFEGTRNTWRMAPAAVQVSAANNIALTDNVYTNLGSVSLGIGLDANAHASGVGLGASDVIVSRSRFFESAGGGIVVGGIQPDAHHPSDPRMTNKDIAISDNLVHDVAKVYEDQTGILFTYVTRATVTHNEVWNVPYTGIGAGWGWGTNDVGGNAEYVTRGLYDFQPIYDTPTTFRDALVSHNYVHDVMQTMHDGAAFYNLSKSPGSVLEKNYLVAPTAMGTYFDEGSGLWTSQRNVYRVRTPGNTWNAGAGNITYKDNWLIGSNASSFDGPTNTVSGTVLLGLDQVLPLAAARVVYDSGLSQALRTTLDAQRPAMSVSLIPAATSQPGGSATLEATLTNLDVSAALEDVSAALIAPDGWSVTADAAQSSIDPGESVAARFTVTPPPSTGQLIEKASIASSVTYHLHGQIGTAVSAPTTLSVSSSPVTSLSTFESVASVFAEKDGVFVIGNAGADIWSGGSQSDDEYGTIFSPDGFKDGSVMTVRVDSEEPINAWTKAGLVVRDDLTKPRQSLGYLALVVTPSNGITYNYDANGDGLLDKSWQIRNVKAPVWLRLTRTGSSVSATYSIDGATWAAVGSPVTLSAPQEAQDGGMIYSSHDRNKFGTAVFSGFSLN</sequence>
<proteinExistence type="predicted"/>
<organism evidence="3">
    <name type="scientific">Microbacterium sp. LWS13-1.2</name>
    <dbReference type="NCBI Taxonomy" id="3135264"/>
    <lineage>
        <taxon>Bacteria</taxon>
        <taxon>Bacillati</taxon>
        <taxon>Actinomycetota</taxon>
        <taxon>Actinomycetes</taxon>
        <taxon>Micrococcales</taxon>
        <taxon>Microbacteriaceae</taxon>
        <taxon>Microbacterium</taxon>
    </lineage>
</organism>
<dbReference type="GO" id="GO:0005975">
    <property type="term" value="P:carbohydrate metabolic process"/>
    <property type="evidence" value="ECO:0007669"/>
    <property type="project" value="UniProtKB-ARBA"/>
</dbReference>
<feature type="domain" description="Alpha-galactosidase NEW3" evidence="1">
    <location>
        <begin position="610"/>
        <end position="672"/>
    </location>
</feature>
<dbReference type="InterPro" id="IPR006626">
    <property type="entry name" value="PbH1"/>
</dbReference>
<protein>
    <submittedName>
        <fullName evidence="3">NEW3 domain-containing protein</fullName>
    </submittedName>
</protein>
<dbReference type="SMART" id="SM00710">
    <property type="entry name" value="PbH1"/>
    <property type="match status" value="5"/>
</dbReference>
<dbReference type="InterPro" id="IPR018905">
    <property type="entry name" value="A-galactase_NEW3"/>
</dbReference>
<dbReference type="RefSeq" id="WP_349425963.1">
    <property type="nucleotide sequence ID" value="NZ_CP151632.1"/>
</dbReference>
<dbReference type="InterPro" id="IPR013783">
    <property type="entry name" value="Ig-like_fold"/>
</dbReference>
<dbReference type="Gene3D" id="2.60.40.10">
    <property type="entry name" value="Immunoglobulins"/>
    <property type="match status" value="1"/>
</dbReference>
<feature type="domain" description="GH141-like insertion" evidence="2">
    <location>
        <begin position="159"/>
        <end position="202"/>
    </location>
</feature>
<dbReference type="InterPro" id="IPR012334">
    <property type="entry name" value="Pectin_lyas_fold"/>
</dbReference>
<evidence type="ECO:0000313" key="3">
    <source>
        <dbReference type="EMBL" id="WZO35130.1"/>
    </source>
</evidence>
<name>A0AAU6SE37_9MICO</name>
<evidence type="ECO:0000259" key="2">
    <source>
        <dbReference type="Pfam" id="PF21231"/>
    </source>
</evidence>
<dbReference type="InterPro" id="IPR048482">
    <property type="entry name" value="GH141_ins"/>
</dbReference>
<evidence type="ECO:0000259" key="1">
    <source>
        <dbReference type="Pfam" id="PF10633"/>
    </source>
</evidence>